<dbReference type="RefSeq" id="WP_005813864.1">
    <property type="nucleotide sequence ID" value="NZ_CABKQQ010000051.1"/>
</dbReference>
<evidence type="ECO:0000256" key="2">
    <source>
        <dbReference type="SAM" id="SignalP"/>
    </source>
</evidence>
<evidence type="ECO:0000313" key="4">
    <source>
        <dbReference type="EMBL" id="KTE90857.1"/>
    </source>
</evidence>
<keyword evidence="2" id="KW-0732">Signal</keyword>
<dbReference type="AlphaFoldDB" id="A0A098B432"/>
<dbReference type="PANTHER" id="PTHR42928">
    <property type="entry name" value="TRICARBOXYLATE-BINDING PROTEIN"/>
    <property type="match status" value="1"/>
</dbReference>
<dbReference type="InterPro" id="IPR042100">
    <property type="entry name" value="Bug_dom1"/>
</dbReference>
<sequence>MKKHFRMIAILATLMLLLGSLAGCGSNQAQGSNSGTGAAAADFPKKNFEFIVPMGAGGGSDVFCRTLVKTVDDNKLCPTTITIVNKPGGSGSIGWSYVAKDHKGNPYELSTVSSSFYTGPISGQSPVSYKDFTHIIAVAEDPTLLVVPANSPYQTMEQLLEAAKAKPDSISAGGSSGLSMDAVVFYALSESAGVQMKYVPFAGGGETMTAVLGGHVTFGFLGPSEAAAQIEAGKMRALAVSTEDRAGGLLADVPTLKEIGHDVVLSQLRGVVAPADIPQEAVDYLHDMFKKAVDTPAWKEFVANNFMEEEIMGPEEFLKASEKQSEMYAKYLDKIE</sequence>
<evidence type="ECO:0000256" key="1">
    <source>
        <dbReference type="ARBA" id="ARBA00006987"/>
    </source>
</evidence>
<dbReference type="PANTHER" id="PTHR42928:SF3">
    <property type="entry name" value="UPF0065 PROTEIN YFLP"/>
    <property type="match status" value="1"/>
</dbReference>
<dbReference type="Gene3D" id="3.40.190.10">
    <property type="entry name" value="Periplasmic binding protein-like II"/>
    <property type="match status" value="1"/>
</dbReference>
<organism evidence="3">
    <name type="scientific">Desulfitobacterium hafniense</name>
    <name type="common">Desulfitobacterium frappieri</name>
    <dbReference type="NCBI Taxonomy" id="49338"/>
    <lineage>
        <taxon>Bacteria</taxon>
        <taxon>Bacillati</taxon>
        <taxon>Bacillota</taxon>
        <taxon>Clostridia</taxon>
        <taxon>Eubacteriales</taxon>
        <taxon>Desulfitobacteriaceae</taxon>
        <taxon>Desulfitobacterium</taxon>
    </lineage>
</organism>
<accession>A0A098B432</accession>
<comment type="similarity">
    <text evidence="1">Belongs to the UPF0065 (bug) family.</text>
</comment>
<dbReference type="InterPro" id="IPR005064">
    <property type="entry name" value="BUG"/>
</dbReference>
<dbReference type="PROSITE" id="PS51257">
    <property type="entry name" value="PROKAR_LIPOPROTEIN"/>
    <property type="match status" value="1"/>
</dbReference>
<dbReference type="Proteomes" id="UP000054623">
    <property type="component" value="Unassembled WGS sequence"/>
</dbReference>
<dbReference type="SUPFAM" id="SSF53850">
    <property type="entry name" value="Periplasmic binding protein-like II"/>
    <property type="match status" value="1"/>
</dbReference>
<dbReference type="PATRIC" id="fig|49338.4.peg.4026"/>
<proteinExistence type="inferred from homology"/>
<dbReference type="CDD" id="cd07012">
    <property type="entry name" value="PBP2_Bug_TTT"/>
    <property type="match status" value="1"/>
</dbReference>
<dbReference type="OrthoDB" id="8880247at2"/>
<feature type="signal peptide" evidence="2">
    <location>
        <begin position="1"/>
        <end position="29"/>
    </location>
</feature>
<reference evidence="4 5" key="2">
    <citation type="submission" date="2015-12" db="EMBL/GenBank/DDBJ databases">
        <title>Draft Genome Sequence of Desulfitobacterium hafniense Strain DH, a Sulfate-reducing Bacterium Isolated from Paddy Soils.</title>
        <authorList>
            <person name="Bao P."/>
            <person name="Zhang X."/>
            <person name="Li G."/>
        </authorList>
    </citation>
    <scope>NUCLEOTIDE SEQUENCE [LARGE SCALE GENOMIC DNA]</scope>
    <source>
        <strain evidence="4 5">DH</strain>
    </source>
</reference>
<dbReference type="Gene3D" id="3.40.190.150">
    <property type="entry name" value="Bordetella uptake gene, domain 1"/>
    <property type="match status" value="1"/>
</dbReference>
<reference evidence="3" key="1">
    <citation type="submission" date="2014-07" db="EMBL/GenBank/DDBJ databases">
        <authorList>
            <person name="Hornung V.Bastian."/>
        </authorList>
    </citation>
    <scope>NUCLEOTIDE SEQUENCE</scope>
    <source>
        <strain evidence="3">PCE-S</strain>
    </source>
</reference>
<dbReference type="OMA" id="MGPKDMT"/>
<evidence type="ECO:0000313" key="5">
    <source>
        <dbReference type="Proteomes" id="UP000054623"/>
    </source>
</evidence>
<dbReference type="EMBL" id="LK996017">
    <property type="protein sequence ID" value="CDX03638.1"/>
    <property type="molecule type" value="Genomic_DNA"/>
</dbReference>
<name>A0A098B432_DESHA</name>
<dbReference type="PIRSF" id="PIRSF017082">
    <property type="entry name" value="YflP"/>
    <property type="match status" value="1"/>
</dbReference>
<feature type="chain" id="PRO_5038290394" evidence="2">
    <location>
        <begin position="30"/>
        <end position="336"/>
    </location>
</feature>
<gene>
    <name evidence="4" type="ORF">AT727_23320</name>
    <name evidence="3" type="ORF">DPCES_3752</name>
</gene>
<evidence type="ECO:0000313" key="3">
    <source>
        <dbReference type="EMBL" id="CDX03638.1"/>
    </source>
</evidence>
<protein>
    <submittedName>
        <fullName evidence="3">UPF0065 protein in gbd 5'region</fullName>
    </submittedName>
</protein>
<dbReference type="EMBL" id="LOCK01000031">
    <property type="protein sequence ID" value="KTE90857.1"/>
    <property type="molecule type" value="Genomic_DNA"/>
</dbReference>
<dbReference type="Pfam" id="PF03401">
    <property type="entry name" value="TctC"/>
    <property type="match status" value="1"/>
</dbReference>